<sequence length="309" mass="32574">MAQSIGASGIIGVAIETTPGTYTAPVKFVPFNSESLKVNINPVERRPVRDSAGLIGIIPGNLTVEGDIEFDVTADTLIYFLYATRCSISKTGAGPYVYTCTPTSNAIPVKTLSISVRRGTEVFGYVGCVVVGFTIAVGDDGKMTATMSILGRNEASAAALTAVWPTAPVFQAGMYNLQIPTATQIYDADTFEFASEDNGQANGRLKNTPGAAFVNFGESNATIKLARDFDTRADYDTFKAGTSQSITMIATANANNIVNISAPAAIKTAYEVNIGGQGDLLRASIEYGCVIDATGKHYQIIVTTSENIV</sequence>
<name>A0A081CB50_VECG1</name>
<protein>
    <submittedName>
        <fullName evidence="1">Uncharacterized protein</fullName>
    </submittedName>
</protein>
<reference evidence="1" key="1">
    <citation type="journal article" date="2015" name="PeerJ">
        <title>First genomic representation of candidate bacterial phylum KSB3 points to enhanced environmental sensing as a trigger of wastewater bulking.</title>
        <authorList>
            <person name="Sekiguchi Y."/>
            <person name="Ohashi A."/>
            <person name="Parks D.H."/>
            <person name="Yamauchi T."/>
            <person name="Tyson G.W."/>
            <person name="Hugenholtz P."/>
        </authorList>
    </citation>
    <scope>NUCLEOTIDE SEQUENCE [LARGE SCALE GENOMIC DNA]</scope>
</reference>
<dbReference type="AlphaFoldDB" id="A0A081CB50"/>
<organism evidence="1">
    <name type="scientific">Vecturithrix granuli</name>
    <dbReference type="NCBI Taxonomy" id="1499967"/>
    <lineage>
        <taxon>Bacteria</taxon>
        <taxon>Candidatus Moduliflexota</taxon>
        <taxon>Candidatus Vecturitrichia</taxon>
        <taxon>Candidatus Vecturitrichales</taxon>
        <taxon>Candidatus Vecturitrichaceae</taxon>
        <taxon>Candidatus Vecturithrix</taxon>
    </lineage>
</organism>
<dbReference type="EMBL" id="DF820483">
    <property type="protein sequence ID" value="GAK61805.1"/>
    <property type="molecule type" value="Genomic_DNA"/>
</dbReference>
<dbReference type="HOGENOM" id="CLU_899130_0_0_0"/>
<keyword evidence="2" id="KW-1185">Reference proteome</keyword>
<accession>A0A081CB50</accession>
<proteinExistence type="predicted"/>
<dbReference type="STRING" id="1499967.U27_02638"/>
<dbReference type="Proteomes" id="UP000030661">
    <property type="component" value="Unassembled WGS sequence"/>
</dbReference>
<evidence type="ECO:0000313" key="1">
    <source>
        <dbReference type="EMBL" id="GAK61805.1"/>
    </source>
</evidence>
<gene>
    <name evidence="1" type="ORF">U27_02638</name>
</gene>
<dbReference type="Pfam" id="PF18906">
    <property type="entry name" value="Phage_tube_2"/>
    <property type="match status" value="1"/>
</dbReference>
<dbReference type="InterPro" id="IPR044000">
    <property type="entry name" value="Phage_tube_2"/>
</dbReference>
<evidence type="ECO:0000313" key="2">
    <source>
        <dbReference type="Proteomes" id="UP000030661"/>
    </source>
</evidence>